<gene>
    <name evidence="2" type="ORF">EZS28_044245</name>
</gene>
<evidence type="ECO:0000313" key="3">
    <source>
        <dbReference type="Proteomes" id="UP000324800"/>
    </source>
</evidence>
<accession>A0A5J4TPU3</accession>
<keyword evidence="1" id="KW-0472">Membrane</keyword>
<dbReference type="EMBL" id="SNRW01027232">
    <property type="protein sequence ID" value="KAA6360227.1"/>
    <property type="molecule type" value="Genomic_DNA"/>
</dbReference>
<comment type="caution">
    <text evidence="2">The sequence shown here is derived from an EMBL/GenBank/DDBJ whole genome shotgun (WGS) entry which is preliminary data.</text>
</comment>
<sequence length="78" mass="9113">MQKNLQDQKQILEITDTKECVFVIEIRQQAAKFSPKPQFHCWHLFFIDMIKKLYGLALACHFCPGLLLILGRPNCHRG</sequence>
<dbReference type="AlphaFoldDB" id="A0A5J4TPU3"/>
<proteinExistence type="predicted"/>
<protein>
    <submittedName>
        <fullName evidence="2">Uncharacterized protein</fullName>
    </submittedName>
</protein>
<keyword evidence="1" id="KW-0812">Transmembrane</keyword>
<dbReference type="Proteomes" id="UP000324800">
    <property type="component" value="Unassembled WGS sequence"/>
</dbReference>
<feature type="transmembrane region" description="Helical" evidence="1">
    <location>
        <begin position="53"/>
        <end position="71"/>
    </location>
</feature>
<evidence type="ECO:0000313" key="2">
    <source>
        <dbReference type="EMBL" id="KAA6360227.1"/>
    </source>
</evidence>
<organism evidence="2 3">
    <name type="scientific">Streblomastix strix</name>
    <dbReference type="NCBI Taxonomy" id="222440"/>
    <lineage>
        <taxon>Eukaryota</taxon>
        <taxon>Metamonada</taxon>
        <taxon>Preaxostyla</taxon>
        <taxon>Oxymonadida</taxon>
        <taxon>Streblomastigidae</taxon>
        <taxon>Streblomastix</taxon>
    </lineage>
</organism>
<name>A0A5J4TPU3_9EUKA</name>
<keyword evidence="1" id="KW-1133">Transmembrane helix</keyword>
<feature type="non-terminal residue" evidence="2">
    <location>
        <position position="78"/>
    </location>
</feature>
<evidence type="ECO:0000256" key="1">
    <source>
        <dbReference type="SAM" id="Phobius"/>
    </source>
</evidence>
<reference evidence="2 3" key="1">
    <citation type="submission" date="2019-03" db="EMBL/GenBank/DDBJ databases">
        <title>Single cell metagenomics reveals metabolic interactions within the superorganism composed of flagellate Streblomastix strix and complex community of Bacteroidetes bacteria on its surface.</title>
        <authorList>
            <person name="Treitli S.C."/>
            <person name="Kolisko M."/>
            <person name="Husnik F."/>
            <person name="Keeling P."/>
            <person name="Hampl V."/>
        </authorList>
    </citation>
    <scope>NUCLEOTIDE SEQUENCE [LARGE SCALE GENOMIC DNA]</scope>
    <source>
        <strain evidence="2">ST1C</strain>
    </source>
</reference>